<comment type="caution">
    <text evidence="3">The sequence shown here is derived from an EMBL/GenBank/DDBJ whole genome shotgun (WGS) entry which is preliminary data.</text>
</comment>
<dbReference type="PANTHER" id="PTHR21363:SF0">
    <property type="entry name" value="PREPHENATE DEHYDROGENASE [NADP(+)]"/>
    <property type="match status" value="1"/>
</dbReference>
<gene>
    <name evidence="3" type="ORF">LXM24_22905</name>
</gene>
<accession>A0A9X1PDG9</accession>
<sequence>MILSIIGVGLLGGSFALSLREKYPNVKFVGVDNSLVNQKIALAKGIVDEIVTIEEALQISELNVLATPVDAINKLLPYMLDHLPEGRTIMDLGSTKEAICQIADAHAKRAQFVAVHPMAGTENSGPGAAFKELLTDKYVIICDKHKSNPESLGLVETFLRDVGMKIYYMQPTEHDLHLAYVSHLSHISSFALGLTVLDKEKDEKAIFAMASTGFSSTVRLAKSSPQMWAPIFDQNKTNVSKALGDYIELLKKFKDAIDQHDLETSLNFMNRANDIRRVLAGIEKK</sequence>
<evidence type="ECO:0000313" key="4">
    <source>
        <dbReference type="Proteomes" id="UP001139700"/>
    </source>
</evidence>
<keyword evidence="4" id="KW-1185">Reference proteome</keyword>
<dbReference type="Pfam" id="PF02153">
    <property type="entry name" value="PDH_N"/>
    <property type="match status" value="1"/>
</dbReference>
<dbReference type="NCBIfam" id="NF006307">
    <property type="entry name" value="PRK08507.1"/>
    <property type="match status" value="1"/>
</dbReference>
<name>A0A9X1PDG9_9BACT</name>
<organism evidence="3 4">
    <name type="scientific">Dyadobacter fanqingshengii</name>
    <dbReference type="NCBI Taxonomy" id="2906443"/>
    <lineage>
        <taxon>Bacteria</taxon>
        <taxon>Pseudomonadati</taxon>
        <taxon>Bacteroidota</taxon>
        <taxon>Cytophagia</taxon>
        <taxon>Cytophagales</taxon>
        <taxon>Spirosomataceae</taxon>
        <taxon>Dyadobacter</taxon>
    </lineage>
</organism>
<dbReference type="InterPro" id="IPR008927">
    <property type="entry name" value="6-PGluconate_DH-like_C_sf"/>
</dbReference>
<dbReference type="GO" id="GO:0006571">
    <property type="term" value="P:tyrosine biosynthetic process"/>
    <property type="evidence" value="ECO:0007669"/>
    <property type="project" value="InterPro"/>
</dbReference>
<dbReference type="Pfam" id="PF20463">
    <property type="entry name" value="PDH_C"/>
    <property type="match status" value="1"/>
</dbReference>
<dbReference type="PANTHER" id="PTHR21363">
    <property type="entry name" value="PREPHENATE DEHYDROGENASE"/>
    <property type="match status" value="1"/>
</dbReference>
<dbReference type="GO" id="GO:0070403">
    <property type="term" value="F:NAD+ binding"/>
    <property type="evidence" value="ECO:0007669"/>
    <property type="project" value="InterPro"/>
</dbReference>
<feature type="domain" description="Prephenate/arogenate dehydrogenase" evidence="2">
    <location>
        <begin position="1"/>
        <end position="285"/>
    </location>
</feature>
<dbReference type="InterPro" id="IPR050812">
    <property type="entry name" value="Preph/Arog_dehydrog"/>
</dbReference>
<dbReference type="InterPro" id="IPR046826">
    <property type="entry name" value="PDH_N"/>
</dbReference>
<evidence type="ECO:0000259" key="2">
    <source>
        <dbReference type="PROSITE" id="PS51176"/>
    </source>
</evidence>
<dbReference type="PROSITE" id="PS51176">
    <property type="entry name" value="PDH_ADH"/>
    <property type="match status" value="1"/>
</dbReference>
<proteinExistence type="predicted"/>
<evidence type="ECO:0000256" key="1">
    <source>
        <dbReference type="ARBA" id="ARBA00023002"/>
    </source>
</evidence>
<dbReference type="SUPFAM" id="SSF48179">
    <property type="entry name" value="6-phosphogluconate dehydrogenase C-terminal domain-like"/>
    <property type="match status" value="1"/>
</dbReference>
<dbReference type="InterPro" id="IPR046825">
    <property type="entry name" value="PDH_C"/>
</dbReference>
<dbReference type="GO" id="GO:0004665">
    <property type="term" value="F:prephenate dehydrogenase (NADP+) activity"/>
    <property type="evidence" value="ECO:0007669"/>
    <property type="project" value="InterPro"/>
</dbReference>
<dbReference type="EC" id="1.3.1.12" evidence="3"/>
<dbReference type="AlphaFoldDB" id="A0A9X1PDG9"/>
<dbReference type="EMBL" id="JAJTTA010000005">
    <property type="protein sequence ID" value="MCF0042971.1"/>
    <property type="molecule type" value="Genomic_DNA"/>
</dbReference>
<dbReference type="FunFam" id="3.40.50.720:FF:000208">
    <property type="entry name" value="Prephenate dehydrogenase"/>
    <property type="match status" value="1"/>
</dbReference>
<dbReference type="Gene3D" id="1.10.3660.10">
    <property type="entry name" value="6-phosphogluconate dehydrogenase C-terminal like domain"/>
    <property type="match status" value="1"/>
</dbReference>
<dbReference type="InterPro" id="IPR003099">
    <property type="entry name" value="Prephen_DH"/>
</dbReference>
<protein>
    <submittedName>
        <fullName evidence="3">Prephenate dehydrogenase</fullName>
        <ecNumber evidence="3">1.3.1.12</ecNumber>
    </submittedName>
</protein>
<dbReference type="SUPFAM" id="SSF51735">
    <property type="entry name" value="NAD(P)-binding Rossmann-fold domains"/>
    <property type="match status" value="1"/>
</dbReference>
<keyword evidence="1 3" id="KW-0560">Oxidoreductase</keyword>
<evidence type="ECO:0000313" key="3">
    <source>
        <dbReference type="EMBL" id="MCF0042971.1"/>
    </source>
</evidence>
<dbReference type="GO" id="GO:0008977">
    <property type="term" value="F:prephenate dehydrogenase (NAD+) activity"/>
    <property type="evidence" value="ECO:0007669"/>
    <property type="project" value="UniProtKB-EC"/>
</dbReference>
<dbReference type="InterPro" id="IPR036291">
    <property type="entry name" value="NAD(P)-bd_dom_sf"/>
</dbReference>
<reference evidence="3" key="1">
    <citation type="submission" date="2021-12" db="EMBL/GenBank/DDBJ databases">
        <title>Novel species in genus Dyadobacter.</title>
        <authorList>
            <person name="Ma C."/>
        </authorList>
    </citation>
    <scope>NUCLEOTIDE SEQUENCE</scope>
    <source>
        <strain evidence="3">CY399</strain>
    </source>
</reference>
<dbReference type="Proteomes" id="UP001139700">
    <property type="component" value="Unassembled WGS sequence"/>
</dbReference>
<dbReference type="RefSeq" id="WP_234615808.1">
    <property type="nucleotide sequence ID" value="NZ_CP098806.1"/>
</dbReference>
<dbReference type="Gene3D" id="3.40.50.720">
    <property type="entry name" value="NAD(P)-binding Rossmann-like Domain"/>
    <property type="match status" value="1"/>
</dbReference>